<dbReference type="Proteomes" id="UP001341840">
    <property type="component" value="Unassembled WGS sequence"/>
</dbReference>
<evidence type="ECO:0000313" key="3">
    <source>
        <dbReference type="Proteomes" id="UP001341840"/>
    </source>
</evidence>
<name>A0ABU6WP16_9FABA</name>
<protein>
    <submittedName>
        <fullName evidence="2">Uncharacterized protein</fullName>
    </submittedName>
</protein>
<evidence type="ECO:0000313" key="2">
    <source>
        <dbReference type="EMBL" id="MED6186775.1"/>
    </source>
</evidence>
<proteinExistence type="predicted"/>
<feature type="region of interest" description="Disordered" evidence="1">
    <location>
        <begin position="32"/>
        <end position="72"/>
    </location>
</feature>
<evidence type="ECO:0000256" key="1">
    <source>
        <dbReference type="SAM" id="MobiDB-lite"/>
    </source>
</evidence>
<dbReference type="EMBL" id="JASCZI010182021">
    <property type="protein sequence ID" value="MED6186775.1"/>
    <property type="molecule type" value="Genomic_DNA"/>
</dbReference>
<organism evidence="2 3">
    <name type="scientific">Stylosanthes scabra</name>
    <dbReference type="NCBI Taxonomy" id="79078"/>
    <lineage>
        <taxon>Eukaryota</taxon>
        <taxon>Viridiplantae</taxon>
        <taxon>Streptophyta</taxon>
        <taxon>Embryophyta</taxon>
        <taxon>Tracheophyta</taxon>
        <taxon>Spermatophyta</taxon>
        <taxon>Magnoliopsida</taxon>
        <taxon>eudicotyledons</taxon>
        <taxon>Gunneridae</taxon>
        <taxon>Pentapetalae</taxon>
        <taxon>rosids</taxon>
        <taxon>fabids</taxon>
        <taxon>Fabales</taxon>
        <taxon>Fabaceae</taxon>
        <taxon>Papilionoideae</taxon>
        <taxon>50 kb inversion clade</taxon>
        <taxon>dalbergioids sensu lato</taxon>
        <taxon>Dalbergieae</taxon>
        <taxon>Pterocarpus clade</taxon>
        <taxon>Stylosanthes</taxon>
    </lineage>
</organism>
<feature type="non-terminal residue" evidence="2">
    <location>
        <position position="72"/>
    </location>
</feature>
<sequence length="72" mass="8087">MRPWYLDLCLVLPLHRRVPFATTPEYRRMFVQPARPPPPPSAHVAAIPDDISSEPSQDLSTNGSDDTETSIE</sequence>
<feature type="compositionally biased region" description="Polar residues" evidence="1">
    <location>
        <begin position="53"/>
        <end position="64"/>
    </location>
</feature>
<gene>
    <name evidence="2" type="ORF">PIB30_069984</name>
</gene>
<keyword evidence="3" id="KW-1185">Reference proteome</keyword>
<comment type="caution">
    <text evidence="2">The sequence shown here is derived from an EMBL/GenBank/DDBJ whole genome shotgun (WGS) entry which is preliminary data.</text>
</comment>
<reference evidence="2 3" key="1">
    <citation type="journal article" date="2023" name="Plants (Basel)">
        <title>Bridging the Gap: Combining Genomics and Transcriptomics Approaches to Understand Stylosanthes scabra, an Orphan Legume from the Brazilian Caatinga.</title>
        <authorList>
            <person name="Ferreira-Neto J.R.C."/>
            <person name="da Silva M.D."/>
            <person name="Binneck E."/>
            <person name="de Melo N.F."/>
            <person name="da Silva R.H."/>
            <person name="de Melo A.L.T.M."/>
            <person name="Pandolfi V."/>
            <person name="Bustamante F.O."/>
            <person name="Brasileiro-Vidal A.C."/>
            <person name="Benko-Iseppon A.M."/>
        </authorList>
    </citation>
    <scope>NUCLEOTIDE SEQUENCE [LARGE SCALE GENOMIC DNA]</scope>
    <source>
        <tissue evidence="2">Leaves</tissue>
    </source>
</reference>
<accession>A0ABU6WP16</accession>